<reference evidence="2 3" key="1">
    <citation type="journal article" date="2023" name="IScience">
        <title>Expanded male sex-determining region conserved during the evolution of homothallism in the green alga Volvox.</title>
        <authorList>
            <person name="Yamamoto K."/>
            <person name="Matsuzaki R."/>
            <person name="Mahakham W."/>
            <person name="Heman W."/>
            <person name="Sekimoto H."/>
            <person name="Kawachi M."/>
            <person name="Minakuchi Y."/>
            <person name="Toyoda A."/>
            <person name="Nozaki H."/>
        </authorList>
    </citation>
    <scope>NUCLEOTIDE SEQUENCE [LARGE SCALE GENOMIC DNA]</scope>
    <source>
        <strain evidence="2 3">NIES-4468</strain>
    </source>
</reference>
<evidence type="ECO:0000313" key="2">
    <source>
        <dbReference type="EMBL" id="GLI65205.1"/>
    </source>
</evidence>
<proteinExistence type="predicted"/>
<sequence length="170" mass="18847">MTTSFCTHSLFYGLEDEGKEGEDAEIDWGDARYRAMLLKVLGDKAAARRWARHEPNAVVVSEAYPASEYSLNLRAASAVGSAAGTLSIADLLQGLTGLELRQLGAARRLPEKVEGQQRQGRGWACGLGQCRYQRWQQRAKSTRLGMMLMRRKSPGGNPSSKPTVRYPRYV</sequence>
<accession>A0ABQ5S5M3</accession>
<evidence type="ECO:0000313" key="3">
    <source>
        <dbReference type="Proteomes" id="UP001165090"/>
    </source>
</evidence>
<dbReference type="Proteomes" id="UP001165090">
    <property type="component" value="Unassembled WGS sequence"/>
</dbReference>
<comment type="caution">
    <text evidence="2">The sequence shown here is derived from an EMBL/GenBank/DDBJ whole genome shotgun (WGS) entry which is preliminary data.</text>
</comment>
<dbReference type="EMBL" id="BSDZ01000022">
    <property type="protein sequence ID" value="GLI65205.1"/>
    <property type="molecule type" value="Genomic_DNA"/>
</dbReference>
<feature type="region of interest" description="Disordered" evidence="1">
    <location>
        <begin position="149"/>
        <end position="170"/>
    </location>
</feature>
<organism evidence="2 3">
    <name type="scientific">Volvox africanus</name>
    <dbReference type="NCBI Taxonomy" id="51714"/>
    <lineage>
        <taxon>Eukaryota</taxon>
        <taxon>Viridiplantae</taxon>
        <taxon>Chlorophyta</taxon>
        <taxon>core chlorophytes</taxon>
        <taxon>Chlorophyceae</taxon>
        <taxon>CS clade</taxon>
        <taxon>Chlamydomonadales</taxon>
        <taxon>Volvocaceae</taxon>
        <taxon>Volvox</taxon>
    </lineage>
</organism>
<gene>
    <name evidence="2" type="ORF">VaNZ11_008683</name>
</gene>
<name>A0ABQ5S5M3_9CHLO</name>
<evidence type="ECO:0000256" key="1">
    <source>
        <dbReference type="SAM" id="MobiDB-lite"/>
    </source>
</evidence>
<keyword evidence="3" id="KW-1185">Reference proteome</keyword>
<protein>
    <submittedName>
        <fullName evidence="2">Uncharacterized protein</fullName>
    </submittedName>
</protein>